<evidence type="ECO:0000256" key="1">
    <source>
        <dbReference type="ARBA" id="ARBA00004586"/>
    </source>
</evidence>
<dbReference type="Pfam" id="PF00169">
    <property type="entry name" value="PH"/>
    <property type="match status" value="1"/>
</dbReference>
<sequence>MATSKKDEKQGGIHLRLISVELKEASMDSPAFRASVNFFHTRVEIFEDLMQKKLDFLDTKFAPAADNFRRVYETLLPHFLPSPVMLSNGFILNQSFTPLLVDNFNKDYHEFSVKLFQLVMGDINNHSKLAMGLVNDAIEPYKQKRTNFTYYQSKYDTMLANFQSVDILQGGANSNSIMEDAFHLFDIKKSYLEASLDLTIAISSFKLRMDKFLADTLQVLKSKKSWVQENELNKAVTGSLTDYLDVYDAWIKKSIVSTSQLTADMEHVKKQLLEFTIARFTPSREIGDYTIKDINATILDSIKSRSGTGSSPEFAGWLYMKTSVGKPSRTIWVRKWCFVQNSVFGVYSLSPSKTYVEESDKFGVSLIDVRFESFSPRKFCFNVHINKEKKSHYSIANKTDNIVLTFQAENLKELKSWFTTFKNAKILANRFPETSIGHYLATNVFPPKYCEFACSSTTSSDSMITTTSIETASLLKMLNAQLTEYDSLAILNDERSLEPIYNYNMIVTPITTKFTQLALLESLFSTTNFIPQVSIVNIWGTTNWSDYSVTNSSEKQEEHENMFKPIPSAILRETPTFPESYSEKARIVDAQFKTIFYSFNIDHIKPKDEIVLFSYRSFWYPNDKQSFSTIVFITPNYVYSYMNTMGFVCLTRKNLNSVVGMDRDKYDKHLLNIYNFDGSSSKAYVYFDEIDVIEAKVKFLLENKLVMHPMTGNELLNKLSEIEQKALRADTTIAPSFQTDFAEDSMYSSAGTEVNLIRLLEKFDKEYTVGYRHVYDFSSKVILHILYGDHSEAFNHSVLLAEHDSKFNMNLCWIEDKTKDGKVQLTRKIIFQLKMKFKVHPDNPLFQSHTSSDYCMTQRIIKMINNEYYEINNDMIIIKLPFCDPCGISTKCIISKLPQTTVQNKTKAVDAGAKSLLSYYYKITFIDPKTKKAKKNLSRVEKFAKKIMLIGSNREHYLGRKAIKYYMDRIGKHGKTSKAISICGMLPVLKPKAVANLTEAEMDLIKNTPRRKGVTFDISFSLFVILRYLMKWLIFRTIKLIKNGIKLGFAISLYLISTLMRLNSTILLALVLSLIFNIGYSGKAVNSYFSVRGINKAMNNFMENGDNMKMIRVITLDKLNSLVKEVAVEDPNSAYLTFRAKVAKSDNIYEDTRNELDIKRNELLTELKMLESVEKELVNGDYRRFLLSELSKCNTVNSEMDDIWDKNPYLQSYCESCSDELKRLNNDLL</sequence>
<dbReference type="KEGG" id="vpo:Kpol_1028p50"/>
<evidence type="ECO:0000259" key="7">
    <source>
        <dbReference type="PROSITE" id="PS50003"/>
    </source>
</evidence>
<dbReference type="OMA" id="WSIAIAY"/>
<dbReference type="SMART" id="SM00233">
    <property type="entry name" value="PH"/>
    <property type="match status" value="1"/>
</dbReference>
<dbReference type="RefSeq" id="XP_001646633.1">
    <property type="nucleotide sequence ID" value="XM_001646583.1"/>
</dbReference>
<dbReference type="SUPFAM" id="SSF50729">
    <property type="entry name" value="PH domain-like"/>
    <property type="match status" value="1"/>
</dbReference>
<dbReference type="PANTHER" id="PTHR14248">
    <property type="entry name" value="CYCLIN Y, ISOFORM A"/>
    <property type="match status" value="1"/>
</dbReference>
<evidence type="ECO:0000256" key="4">
    <source>
        <dbReference type="ARBA" id="ARBA00023136"/>
    </source>
</evidence>
<keyword evidence="10" id="KW-1185">Reference proteome</keyword>
<dbReference type="PhylomeDB" id="A7TG18"/>
<evidence type="ECO:0000256" key="5">
    <source>
        <dbReference type="ARBA" id="ARBA00037847"/>
    </source>
</evidence>
<dbReference type="OrthoDB" id="10070851at2759"/>
<protein>
    <recommendedName>
        <fullName evidence="11">PH domain-containing protein</fullName>
    </recommendedName>
</protein>
<feature type="domain" description="PH" evidence="7">
    <location>
        <begin position="311"/>
        <end position="426"/>
    </location>
</feature>
<dbReference type="CDD" id="cd13280">
    <property type="entry name" value="PH_SIP3"/>
    <property type="match status" value="1"/>
</dbReference>
<dbReference type="CDD" id="cd07609">
    <property type="entry name" value="BAR_SIP3_fungi"/>
    <property type="match status" value="1"/>
</dbReference>
<organism evidence="10">
    <name type="scientific">Vanderwaltozyma polyspora (strain ATCC 22028 / DSM 70294 / BCRC 21397 / CBS 2163 / NBRC 10782 / NRRL Y-8283 / UCD 57-17)</name>
    <name type="common">Kluyveromyces polysporus</name>
    <dbReference type="NCBI Taxonomy" id="436907"/>
    <lineage>
        <taxon>Eukaryota</taxon>
        <taxon>Fungi</taxon>
        <taxon>Dikarya</taxon>
        <taxon>Ascomycota</taxon>
        <taxon>Saccharomycotina</taxon>
        <taxon>Saccharomycetes</taxon>
        <taxon>Saccharomycetales</taxon>
        <taxon>Saccharomycetaceae</taxon>
        <taxon>Vanderwaltozyma</taxon>
    </lineage>
</organism>
<dbReference type="InterPro" id="IPR027267">
    <property type="entry name" value="AH/BAR_dom_sf"/>
</dbReference>
<dbReference type="SUPFAM" id="SSF103657">
    <property type="entry name" value="BAR/IMD domain-like"/>
    <property type="match status" value="1"/>
</dbReference>
<dbReference type="eggNOG" id="ENOG502QU87">
    <property type="taxonomic scope" value="Eukaryota"/>
</dbReference>
<evidence type="ECO:0000313" key="9">
    <source>
        <dbReference type="EMBL" id="EDO18775.1"/>
    </source>
</evidence>
<dbReference type="InParanoid" id="A7TG18"/>
<dbReference type="HOGENOM" id="CLU_001720_0_0_1"/>
<dbReference type="AlphaFoldDB" id="A7TG18"/>
<dbReference type="InterPro" id="IPR039463">
    <property type="entry name" value="Sip3/Lam1_BAR"/>
</dbReference>
<dbReference type="STRING" id="436907.A7TG18"/>
<dbReference type="InterPro" id="IPR011993">
    <property type="entry name" value="PH-like_dom_sf"/>
</dbReference>
<evidence type="ECO:0000259" key="8">
    <source>
        <dbReference type="PROSITE" id="PS51778"/>
    </source>
</evidence>
<evidence type="ECO:0008006" key="11">
    <source>
        <dbReference type="Google" id="ProtNLM"/>
    </source>
</evidence>
<proteinExistence type="predicted"/>
<dbReference type="PROSITE" id="PS51778">
    <property type="entry name" value="VAST"/>
    <property type="match status" value="1"/>
</dbReference>
<reference evidence="9 10" key="1">
    <citation type="journal article" date="2007" name="Proc. Natl. Acad. Sci. U.S.A.">
        <title>Independent sorting-out of thousands of duplicated gene pairs in two yeast species descended from a whole-genome duplication.</title>
        <authorList>
            <person name="Scannell D.R."/>
            <person name="Frank A.C."/>
            <person name="Conant G.C."/>
            <person name="Byrne K.P."/>
            <person name="Woolfit M."/>
            <person name="Wolfe K.H."/>
        </authorList>
    </citation>
    <scope>NUCLEOTIDE SEQUENCE [LARGE SCALE GENOMIC DNA]</scope>
    <source>
        <strain evidence="10">ATCC 22028 / DSM 70294 / BCRC 21397 / CBS 2163 / NBRC 10782 / NRRL Y-8283 / UCD 57-17</strain>
    </source>
</reference>
<dbReference type="InterPro" id="IPR031968">
    <property type="entry name" value="VASt"/>
</dbReference>
<dbReference type="Proteomes" id="UP000000267">
    <property type="component" value="Unassembled WGS sequence"/>
</dbReference>
<dbReference type="GO" id="GO:0005789">
    <property type="term" value="C:endoplasmic reticulum membrane"/>
    <property type="evidence" value="ECO:0007669"/>
    <property type="project" value="UniProtKB-SubCell"/>
</dbReference>
<evidence type="ECO:0000256" key="3">
    <source>
        <dbReference type="ARBA" id="ARBA00022989"/>
    </source>
</evidence>
<feature type="transmembrane region" description="Helical" evidence="6">
    <location>
        <begin position="1051"/>
        <end position="1076"/>
    </location>
</feature>
<feature type="transmembrane region" description="Helical" evidence="6">
    <location>
        <begin position="1013"/>
        <end position="1030"/>
    </location>
</feature>
<keyword evidence="4 6" id="KW-0472">Membrane</keyword>
<comment type="subcellular location">
    <subcellularLocation>
        <location evidence="5">Endomembrane system</location>
        <topology evidence="5">Single-pass membrane protein</topology>
    </subcellularLocation>
    <subcellularLocation>
        <location evidence="1">Endoplasmic reticulum membrane</location>
    </subcellularLocation>
</comment>
<keyword evidence="2 6" id="KW-0812">Transmembrane</keyword>
<dbReference type="Gene3D" id="2.30.29.30">
    <property type="entry name" value="Pleckstrin-homology domain (PH domain)/Phosphotyrosine-binding domain (PTB)"/>
    <property type="match status" value="1"/>
</dbReference>
<gene>
    <name evidence="9" type="ORF">Kpol_1028p50</name>
</gene>
<dbReference type="InterPro" id="IPR001849">
    <property type="entry name" value="PH_domain"/>
</dbReference>
<dbReference type="InterPro" id="IPR042067">
    <property type="entry name" value="Sip3_PH"/>
</dbReference>
<dbReference type="PROSITE" id="PS50003">
    <property type="entry name" value="PH_DOMAIN"/>
    <property type="match status" value="1"/>
</dbReference>
<keyword evidence="3 6" id="KW-1133">Transmembrane helix</keyword>
<dbReference type="Pfam" id="PF16016">
    <property type="entry name" value="VASt"/>
    <property type="match status" value="1"/>
</dbReference>
<feature type="domain" description="VASt" evidence="8">
    <location>
        <begin position="766"/>
        <end position="978"/>
    </location>
</feature>
<evidence type="ECO:0000256" key="6">
    <source>
        <dbReference type="SAM" id="Phobius"/>
    </source>
</evidence>
<evidence type="ECO:0000313" key="10">
    <source>
        <dbReference type="Proteomes" id="UP000000267"/>
    </source>
</evidence>
<dbReference type="FunCoup" id="A7TG18">
    <property type="interactions" value="19"/>
</dbReference>
<dbReference type="Gene3D" id="1.20.1270.60">
    <property type="entry name" value="Arfaptin homology (AH) domain/BAR domain"/>
    <property type="match status" value="1"/>
</dbReference>
<evidence type="ECO:0000256" key="2">
    <source>
        <dbReference type="ARBA" id="ARBA00022692"/>
    </source>
</evidence>
<accession>A7TG18</accession>
<name>A7TG18_VANPO</name>
<dbReference type="EMBL" id="DS480385">
    <property type="protein sequence ID" value="EDO18775.1"/>
    <property type="molecule type" value="Genomic_DNA"/>
</dbReference>
<dbReference type="GeneID" id="5547090"/>